<dbReference type="InterPro" id="IPR001375">
    <property type="entry name" value="Peptidase_S9_cat"/>
</dbReference>
<feature type="transmembrane region" description="Helical" evidence="13">
    <location>
        <begin position="24"/>
        <end position="48"/>
    </location>
</feature>
<comment type="caution">
    <text evidence="16">The sequence shown here is derived from an EMBL/GenBank/DDBJ whole genome shotgun (WGS) entry which is preliminary data.</text>
</comment>
<dbReference type="SUPFAM" id="SSF82171">
    <property type="entry name" value="DPP6 N-terminal domain-like"/>
    <property type="match status" value="1"/>
</dbReference>
<comment type="similarity">
    <text evidence="2">Belongs to the peptidase S9B family.</text>
</comment>
<evidence type="ECO:0000256" key="2">
    <source>
        <dbReference type="ARBA" id="ARBA00006150"/>
    </source>
</evidence>
<dbReference type="GO" id="GO:0004252">
    <property type="term" value="F:serine-type endopeptidase activity"/>
    <property type="evidence" value="ECO:0007669"/>
    <property type="project" value="InterPro"/>
</dbReference>
<evidence type="ECO:0000259" key="14">
    <source>
        <dbReference type="Pfam" id="PF00326"/>
    </source>
</evidence>
<keyword evidence="8" id="KW-0720">Serine protease</keyword>
<dbReference type="PANTHER" id="PTHR11731:SF200">
    <property type="entry name" value="DIPEPTIDYL PEPTIDASE 10, ISOFORM B"/>
    <property type="match status" value="1"/>
</dbReference>
<evidence type="ECO:0000256" key="8">
    <source>
        <dbReference type="ARBA" id="ARBA00022825"/>
    </source>
</evidence>
<keyword evidence="3 16" id="KW-0031">Aminopeptidase</keyword>
<protein>
    <submittedName>
        <fullName evidence="16">Dipeptidyl aminopeptidase B</fullName>
    </submittedName>
</protein>
<feature type="domain" description="Peptidase S9 prolyl oligopeptidase catalytic" evidence="14">
    <location>
        <begin position="632"/>
        <end position="844"/>
    </location>
</feature>
<name>A0A9P0VYT6_9ASCO</name>
<dbReference type="OrthoDB" id="16520at2759"/>
<dbReference type="InterPro" id="IPR002471">
    <property type="entry name" value="Pept_S9_AS"/>
</dbReference>
<keyword evidence="10 13" id="KW-1133">Transmembrane helix</keyword>
<evidence type="ECO:0000313" key="17">
    <source>
        <dbReference type="Proteomes" id="UP000837801"/>
    </source>
</evidence>
<evidence type="ECO:0000256" key="4">
    <source>
        <dbReference type="ARBA" id="ARBA00022554"/>
    </source>
</evidence>
<evidence type="ECO:0000256" key="9">
    <source>
        <dbReference type="ARBA" id="ARBA00022968"/>
    </source>
</evidence>
<dbReference type="GO" id="GO:0004177">
    <property type="term" value="F:aminopeptidase activity"/>
    <property type="evidence" value="ECO:0007669"/>
    <property type="project" value="UniProtKB-KW"/>
</dbReference>
<keyword evidence="17" id="KW-1185">Reference proteome</keyword>
<sequence>MTPLPEKGIPFNGNRQPMRYYKQAVFIGVLAAVLLWGSTSLITSIAYLRQTTQIKSLLPLSHSQFRSADPSAPVHVAEPKYPLSQTIDSKIRLNYSLIRENTFAPSTKQVQWIKEPTSILNDKGTYVLKDDNEYLIKSIVDEDYQISLFNDTSFVYGGIEYDIESLVASPDLSKAVLRTNATHNWRWSTFALYWVLDVKKKTIEPILNDDTESKIATFKWSPTSQQIAYIKDNNVYIKDLPTGSVDQVTYDGGAELFYGKPDWVYEEEVFGDDIVLWWSPQGDKVAFLKTNDTLVPEYSIPYFVQDDKKYEDYPEFRNIKYPKAGYPNPKVELLIYQSKEEGISTSDITTVGTIGDDLLITEVAWVSDDFLLVKTSNRKSDLLEVHLVDAITSKSKLIRTHYAEDSWFEISSNTVFVPKNESQGFADDGYIDTIVVDGFNHLGYFSPPDATKPIVLTKGQWEVVDGVASYDYIKNEIYFTATKKSAIERHIYSVNLLEAIENSKVVPKLKNVTDDSQVGWYLGTFSSGSRYLLLNYRGPEAPYQKLVDLHKNGVTIKVLEDNKELIRTLEDYAIPENNYQIVTLGVDESTGEEIKAHAIETLPLNFDESRKYPVLFFVYGGPGSQTVSTRFSVSFSQAIAAQLDAIVVTVDGRGTGYNNLNSEIGSQFKFCVRDQLGYFEPRDQITAAKIWSSKPYVDSSKIAIWGWSYGGFLTLKTLETDSIDHVFSYGMSVAPVTKWKLYDSIYTERYMSTPQENPSGYETASIHDFSNFKNVTRFMVAHGSGDDNVHFQNSLKLIDQFNLNTIENFDFYIFPDSDHSISYHNGNVVVYDRLLSWLGKAFGGDYE</sequence>
<dbReference type="GO" id="GO:0008239">
    <property type="term" value="F:dipeptidyl-peptidase activity"/>
    <property type="evidence" value="ECO:0007669"/>
    <property type="project" value="TreeGrafter"/>
</dbReference>
<evidence type="ECO:0000256" key="3">
    <source>
        <dbReference type="ARBA" id="ARBA00022438"/>
    </source>
</evidence>
<dbReference type="GO" id="GO:0006508">
    <property type="term" value="P:proteolysis"/>
    <property type="evidence" value="ECO:0007669"/>
    <property type="project" value="UniProtKB-KW"/>
</dbReference>
<evidence type="ECO:0000256" key="6">
    <source>
        <dbReference type="ARBA" id="ARBA00022692"/>
    </source>
</evidence>
<proteinExistence type="inferred from homology"/>
<organism evidence="16 17">
    <name type="scientific">[Candida] railenensis</name>
    <dbReference type="NCBI Taxonomy" id="45579"/>
    <lineage>
        <taxon>Eukaryota</taxon>
        <taxon>Fungi</taxon>
        <taxon>Dikarya</taxon>
        <taxon>Ascomycota</taxon>
        <taxon>Saccharomycotina</taxon>
        <taxon>Pichiomycetes</taxon>
        <taxon>Debaryomycetaceae</taxon>
        <taxon>Kurtzmaniella</taxon>
    </lineage>
</organism>
<reference evidence="16" key="1">
    <citation type="submission" date="2022-03" db="EMBL/GenBank/DDBJ databases">
        <authorList>
            <person name="Legras J.-L."/>
            <person name="Devillers H."/>
            <person name="Grondin C."/>
        </authorList>
    </citation>
    <scope>NUCLEOTIDE SEQUENCE</scope>
    <source>
        <strain evidence="16">CLIB 1423</strain>
    </source>
</reference>
<dbReference type="Gene3D" id="3.40.50.1820">
    <property type="entry name" value="alpha/beta hydrolase"/>
    <property type="match status" value="1"/>
</dbReference>
<evidence type="ECO:0000256" key="11">
    <source>
        <dbReference type="ARBA" id="ARBA00023136"/>
    </source>
</evidence>
<dbReference type="Pfam" id="PF00930">
    <property type="entry name" value="DPPIV_N"/>
    <property type="match status" value="1"/>
</dbReference>
<comment type="subcellular location">
    <subcellularLocation>
        <location evidence="1">Vacuole membrane</location>
        <topology evidence="1">Single-pass type II membrane protein</topology>
    </subcellularLocation>
</comment>
<accession>A0A9P0VYT6</accession>
<keyword evidence="12" id="KW-0325">Glycoprotein</keyword>
<evidence type="ECO:0000256" key="7">
    <source>
        <dbReference type="ARBA" id="ARBA00022801"/>
    </source>
</evidence>
<dbReference type="Proteomes" id="UP000837801">
    <property type="component" value="Unassembled WGS sequence"/>
</dbReference>
<dbReference type="SUPFAM" id="SSF53474">
    <property type="entry name" value="alpha/beta-Hydrolases"/>
    <property type="match status" value="1"/>
</dbReference>
<dbReference type="InterPro" id="IPR029058">
    <property type="entry name" value="AB_hydrolase_fold"/>
</dbReference>
<gene>
    <name evidence="16" type="ORF">CLIB1423_08S01574</name>
</gene>
<dbReference type="EMBL" id="CAKXYY010000008">
    <property type="protein sequence ID" value="CAH2352810.1"/>
    <property type="molecule type" value="Genomic_DNA"/>
</dbReference>
<evidence type="ECO:0000313" key="16">
    <source>
        <dbReference type="EMBL" id="CAH2352810.1"/>
    </source>
</evidence>
<dbReference type="InterPro" id="IPR050278">
    <property type="entry name" value="Serine_Prot_S9B/DPPIV"/>
</dbReference>
<dbReference type="GO" id="GO:0005886">
    <property type="term" value="C:plasma membrane"/>
    <property type="evidence" value="ECO:0007669"/>
    <property type="project" value="TreeGrafter"/>
</dbReference>
<keyword evidence="9" id="KW-0735">Signal-anchor</keyword>
<evidence type="ECO:0000256" key="1">
    <source>
        <dbReference type="ARBA" id="ARBA00004576"/>
    </source>
</evidence>
<evidence type="ECO:0000256" key="5">
    <source>
        <dbReference type="ARBA" id="ARBA00022670"/>
    </source>
</evidence>
<dbReference type="PROSITE" id="PS00708">
    <property type="entry name" value="PRO_ENDOPEP_SER"/>
    <property type="match status" value="1"/>
</dbReference>
<evidence type="ECO:0000256" key="13">
    <source>
        <dbReference type="SAM" id="Phobius"/>
    </source>
</evidence>
<keyword evidence="7" id="KW-0378">Hydrolase</keyword>
<dbReference type="Gene3D" id="2.140.10.30">
    <property type="entry name" value="Dipeptidylpeptidase IV, N-terminal domain"/>
    <property type="match status" value="1"/>
</dbReference>
<evidence type="ECO:0000259" key="15">
    <source>
        <dbReference type="Pfam" id="PF00930"/>
    </source>
</evidence>
<evidence type="ECO:0000256" key="12">
    <source>
        <dbReference type="ARBA" id="ARBA00023180"/>
    </source>
</evidence>
<dbReference type="Pfam" id="PF00326">
    <property type="entry name" value="Peptidase_S9"/>
    <property type="match status" value="1"/>
</dbReference>
<dbReference type="InterPro" id="IPR002469">
    <property type="entry name" value="Peptidase_S9B_N"/>
</dbReference>
<dbReference type="AlphaFoldDB" id="A0A9P0VYT6"/>
<keyword evidence="11 13" id="KW-0472">Membrane</keyword>
<feature type="domain" description="Dipeptidylpeptidase IV N-terminal" evidence="15">
    <location>
        <begin position="169"/>
        <end position="543"/>
    </location>
</feature>
<keyword evidence="6 13" id="KW-0812">Transmembrane</keyword>
<evidence type="ECO:0000256" key="10">
    <source>
        <dbReference type="ARBA" id="ARBA00022989"/>
    </source>
</evidence>
<dbReference type="GO" id="GO:0005774">
    <property type="term" value="C:vacuolar membrane"/>
    <property type="evidence" value="ECO:0007669"/>
    <property type="project" value="UniProtKB-SubCell"/>
</dbReference>
<keyword evidence="5" id="KW-0645">Protease</keyword>
<keyword evidence="4" id="KW-0926">Vacuole</keyword>
<dbReference type="FunFam" id="3.40.50.1820:FF:000003">
    <property type="entry name" value="Dipeptidyl peptidase 4"/>
    <property type="match status" value="1"/>
</dbReference>
<dbReference type="PANTHER" id="PTHR11731">
    <property type="entry name" value="PROTEASE FAMILY S9B,C DIPEPTIDYL-PEPTIDASE IV-RELATED"/>
    <property type="match status" value="1"/>
</dbReference>